<organism evidence="2 3">
    <name type="scientific">Nocardioides zeicaulis</name>
    <dbReference type="NCBI Taxonomy" id="1776857"/>
    <lineage>
        <taxon>Bacteria</taxon>
        <taxon>Bacillati</taxon>
        <taxon>Actinomycetota</taxon>
        <taxon>Actinomycetes</taxon>
        <taxon>Propionibacteriales</taxon>
        <taxon>Nocardioidaceae</taxon>
        <taxon>Nocardioides</taxon>
    </lineage>
</organism>
<keyword evidence="3" id="KW-1185">Reference proteome</keyword>
<name>A0ABV6DX91_9ACTN</name>
<dbReference type="Proteomes" id="UP001589698">
    <property type="component" value="Unassembled WGS sequence"/>
</dbReference>
<evidence type="ECO:0000313" key="3">
    <source>
        <dbReference type="Proteomes" id="UP001589698"/>
    </source>
</evidence>
<sequence length="455" mass="47253">MSAAARALGDWRWTLVALVLGVGVVAQFVTVGGDWDWLVAMGDHVRRTGAVPDDVPFAVADTGGWHDVPVLAQLLASALHDLGARAVVVAHLLATCVALAVLAATARARGASDAAVAGAVAAVVLGSLSTLGVVRAQTFSLVPFAVLLALLVRQHRRPDRGIWWAVPLVAVWGNLHGAVLMGVCVLGAYLVVDRLPRRPLETVVVGAASLLALCATPQLWSTPAYYLAVLRNVSAERHEGLWARPSPGSPFDVLMLLAGLALLVVVLRRRRPLWEYVAVAGLCLATASAARHGVWLLFLLAVLVPAPRPGGDRPRGPDVVRGAVAVGLVAVVVAVPVALLRGPAVLGASPAVVARVAEVVRAEGSASVLAPAPLSEALAVSGARLWAGNPLDAFGAADQAAFLDFIDGDDGGRVAVGRADLVVVEDGSRPEALVRDDPAFEPRPCGDGWTCYVRR</sequence>
<evidence type="ECO:0000313" key="2">
    <source>
        <dbReference type="EMBL" id="MFC0221346.1"/>
    </source>
</evidence>
<evidence type="ECO:0008006" key="4">
    <source>
        <dbReference type="Google" id="ProtNLM"/>
    </source>
</evidence>
<accession>A0ABV6DX91</accession>
<feature type="transmembrane region" description="Helical" evidence="1">
    <location>
        <begin position="162"/>
        <end position="191"/>
    </location>
</feature>
<feature type="transmembrane region" description="Helical" evidence="1">
    <location>
        <begin position="82"/>
        <end position="102"/>
    </location>
</feature>
<feature type="transmembrane region" description="Helical" evidence="1">
    <location>
        <begin position="248"/>
        <end position="267"/>
    </location>
</feature>
<protein>
    <recommendedName>
        <fullName evidence="4">Glycosyltransferase RgtA/B/C/D-like domain-containing protein</fullName>
    </recommendedName>
</protein>
<dbReference type="EMBL" id="JBHLXH010000001">
    <property type="protein sequence ID" value="MFC0221346.1"/>
    <property type="molecule type" value="Genomic_DNA"/>
</dbReference>
<keyword evidence="1" id="KW-0812">Transmembrane</keyword>
<feature type="transmembrane region" description="Helical" evidence="1">
    <location>
        <begin position="319"/>
        <end position="340"/>
    </location>
</feature>
<proteinExistence type="predicted"/>
<comment type="caution">
    <text evidence="2">The sequence shown here is derived from an EMBL/GenBank/DDBJ whole genome shotgun (WGS) entry which is preliminary data.</text>
</comment>
<keyword evidence="1" id="KW-0472">Membrane</keyword>
<keyword evidence="1" id="KW-1133">Transmembrane helix</keyword>
<feature type="transmembrane region" description="Helical" evidence="1">
    <location>
        <begin position="114"/>
        <end position="134"/>
    </location>
</feature>
<dbReference type="RefSeq" id="WP_378517040.1">
    <property type="nucleotide sequence ID" value="NZ_CBCSDI010000015.1"/>
</dbReference>
<evidence type="ECO:0000256" key="1">
    <source>
        <dbReference type="SAM" id="Phobius"/>
    </source>
</evidence>
<gene>
    <name evidence="2" type="ORF">ACFFJG_02540</name>
</gene>
<feature type="transmembrane region" description="Helical" evidence="1">
    <location>
        <begin position="203"/>
        <end position="228"/>
    </location>
</feature>
<reference evidence="2 3" key="1">
    <citation type="submission" date="2024-09" db="EMBL/GenBank/DDBJ databases">
        <authorList>
            <person name="Sun Q."/>
            <person name="Mori K."/>
        </authorList>
    </citation>
    <scope>NUCLEOTIDE SEQUENCE [LARGE SCALE GENOMIC DNA]</scope>
    <source>
        <strain evidence="2 3">CCM 8654</strain>
    </source>
</reference>
<feature type="transmembrane region" description="Helical" evidence="1">
    <location>
        <begin position="12"/>
        <end position="31"/>
    </location>
</feature>
<feature type="transmembrane region" description="Helical" evidence="1">
    <location>
        <begin position="279"/>
        <end position="304"/>
    </location>
</feature>